<dbReference type="CDD" id="cd00075">
    <property type="entry name" value="HATPase"/>
    <property type="match status" value="1"/>
</dbReference>
<dbReference type="EMBL" id="QVLU01000005">
    <property type="protein sequence ID" value="RGE72654.1"/>
    <property type="molecule type" value="Genomic_DNA"/>
</dbReference>
<dbReference type="EMBL" id="QVLV01000007">
    <property type="protein sequence ID" value="RGE60278.1"/>
    <property type="molecule type" value="Genomic_DNA"/>
</dbReference>
<dbReference type="PROSITE" id="PS50109">
    <property type="entry name" value="HIS_KIN"/>
    <property type="match status" value="1"/>
</dbReference>
<sequence>MNKKQSVMAAGILAVLCCLFCSMCVGVLLARYFAASQKRILTEVTAGLVEAYPQEEKEIMLLVKKGLQPVAREAEKTADYLSAYGYRLSDFASGYLKRSIGTAFAGTAVVLLLLAGLYGHVQKKRQKRVGELTGYLEKINREGTASILPDAEDMLAPLQDEIYKTVTALRLAREAAVQERKNFADNLANIAHQLKTPVASLSIVAQLMETDGQGGERAVSLRKQTARLERLIEALLTLSRIDAGVLQLEKKEVDIFTLLELSAEGVDEIIRARKIRVDIPNHPDITFQGDMEWSMEAFSNLIKNCAEHTPEGGRIIMDYTCNPLYTQIIIQDTGAGFAPEELPHVFERFYRGKDAGENGIGIGLSLAKSLIEMQNGFLTAQNLPEGGACFTVRFYHH</sequence>
<dbReference type="InterPro" id="IPR050351">
    <property type="entry name" value="BphY/WalK/GraS-like"/>
</dbReference>
<dbReference type="SUPFAM" id="SSF55874">
    <property type="entry name" value="ATPase domain of HSP90 chaperone/DNA topoisomerase II/histidine kinase"/>
    <property type="match status" value="1"/>
</dbReference>
<name>A0A3E3I4S8_9FIRM</name>
<evidence type="ECO:0000256" key="7">
    <source>
        <dbReference type="ARBA" id="ARBA00023012"/>
    </source>
</evidence>
<dbReference type="Gene3D" id="1.10.287.130">
    <property type="match status" value="1"/>
</dbReference>
<feature type="transmembrane region" description="Helical" evidence="8">
    <location>
        <begin position="100"/>
        <end position="118"/>
    </location>
</feature>
<dbReference type="Pfam" id="PF02518">
    <property type="entry name" value="HATPase_c"/>
    <property type="match status" value="1"/>
</dbReference>
<evidence type="ECO:0000313" key="11">
    <source>
        <dbReference type="EMBL" id="RGE72654.1"/>
    </source>
</evidence>
<dbReference type="InterPro" id="IPR005467">
    <property type="entry name" value="His_kinase_dom"/>
</dbReference>
<dbReference type="PANTHER" id="PTHR45453:SF1">
    <property type="entry name" value="PHOSPHATE REGULON SENSOR PROTEIN PHOR"/>
    <property type="match status" value="1"/>
</dbReference>
<dbReference type="InterPro" id="IPR003594">
    <property type="entry name" value="HATPase_dom"/>
</dbReference>
<evidence type="ECO:0000256" key="4">
    <source>
        <dbReference type="ARBA" id="ARBA00022553"/>
    </source>
</evidence>
<dbReference type="GO" id="GO:0004721">
    <property type="term" value="F:phosphoprotein phosphatase activity"/>
    <property type="evidence" value="ECO:0007669"/>
    <property type="project" value="TreeGrafter"/>
</dbReference>
<dbReference type="InterPro" id="IPR036097">
    <property type="entry name" value="HisK_dim/P_sf"/>
</dbReference>
<organism evidence="10 12">
    <name type="scientific">Eisenbergiella massiliensis</name>
    <dbReference type="NCBI Taxonomy" id="1720294"/>
    <lineage>
        <taxon>Bacteria</taxon>
        <taxon>Bacillati</taxon>
        <taxon>Bacillota</taxon>
        <taxon>Clostridia</taxon>
        <taxon>Lachnospirales</taxon>
        <taxon>Lachnospiraceae</taxon>
        <taxon>Eisenbergiella</taxon>
    </lineage>
</organism>
<dbReference type="GO" id="GO:0005886">
    <property type="term" value="C:plasma membrane"/>
    <property type="evidence" value="ECO:0007669"/>
    <property type="project" value="TreeGrafter"/>
</dbReference>
<dbReference type="GO" id="GO:0000155">
    <property type="term" value="F:phosphorelay sensor kinase activity"/>
    <property type="evidence" value="ECO:0007669"/>
    <property type="project" value="InterPro"/>
</dbReference>
<dbReference type="InterPro" id="IPR036890">
    <property type="entry name" value="HATPase_C_sf"/>
</dbReference>
<dbReference type="RefSeq" id="WP_025491422.1">
    <property type="nucleotide sequence ID" value="NZ_JBKVAZ010000028.1"/>
</dbReference>
<dbReference type="Pfam" id="PF00512">
    <property type="entry name" value="HisKA"/>
    <property type="match status" value="1"/>
</dbReference>
<evidence type="ECO:0000256" key="1">
    <source>
        <dbReference type="ARBA" id="ARBA00000085"/>
    </source>
</evidence>
<keyword evidence="8" id="KW-0812">Transmembrane</keyword>
<evidence type="ECO:0000313" key="12">
    <source>
        <dbReference type="Proteomes" id="UP000260812"/>
    </source>
</evidence>
<dbReference type="InterPro" id="IPR003661">
    <property type="entry name" value="HisK_dim/P_dom"/>
</dbReference>
<dbReference type="PANTHER" id="PTHR45453">
    <property type="entry name" value="PHOSPHATE REGULON SENSOR PROTEIN PHOR"/>
    <property type="match status" value="1"/>
</dbReference>
<comment type="catalytic activity">
    <reaction evidence="1">
        <text>ATP + protein L-histidine = ADP + protein N-phospho-L-histidine.</text>
        <dbReference type="EC" id="2.7.13.3"/>
    </reaction>
</comment>
<dbReference type="GeneID" id="97987542"/>
<dbReference type="CDD" id="cd00082">
    <property type="entry name" value="HisKA"/>
    <property type="match status" value="1"/>
</dbReference>
<evidence type="ECO:0000313" key="10">
    <source>
        <dbReference type="EMBL" id="RGE60278.1"/>
    </source>
</evidence>
<proteinExistence type="predicted"/>
<dbReference type="Proteomes" id="UP000261166">
    <property type="component" value="Unassembled WGS sequence"/>
</dbReference>
<keyword evidence="5" id="KW-0808">Transferase</keyword>
<evidence type="ECO:0000256" key="5">
    <source>
        <dbReference type="ARBA" id="ARBA00022679"/>
    </source>
</evidence>
<evidence type="ECO:0000259" key="9">
    <source>
        <dbReference type="PROSITE" id="PS50109"/>
    </source>
</evidence>
<keyword evidence="8" id="KW-1133">Transmembrane helix</keyword>
<evidence type="ECO:0000256" key="8">
    <source>
        <dbReference type="SAM" id="Phobius"/>
    </source>
</evidence>
<keyword evidence="8" id="KW-0472">Membrane</keyword>
<evidence type="ECO:0000313" key="13">
    <source>
        <dbReference type="Proteomes" id="UP000261166"/>
    </source>
</evidence>
<dbReference type="SMART" id="SM00387">
    <property type="entry name" value="HATPase_c"/>
    <property type="match status" value="1"/>
</dbReference>
<comment type="caution">
    <text evidence="10">The sequence shown here is derived from an EMBL/GenBank/DDBJ whole genome shotgun (WGS) entry which is preliminary data.</text>
</comment>
<dbReference type="EC" id="2.7.13.3" evidence="3"/>
<keyword evidence="4" id="KW-0597">Phosphoprotein</keyword>
<reference evidence="10 13" key="1">
    <citation type="submission" date="2018-08" db="EMBL/GenBank/DDBJ databases">
        <title>A genome reference for cultivated species of the human gut microbiota.</title>
        <authorList>
            <person name="Zou Y."/>
            <person name="Xue W."/>
            <person name="Luo G."/>
        </authorList>
    </citation>
    <scope>NUCLEOTIDE SEQUENCE [LARGE SCALE GENOMIC DNA]</scope>
    <source>
        <strain evidence="11 13">AF26-4BH</strain>
        <strain evidence="10">TF05-5AC</strain>
    </source>
</reference>
<keyword evidence="12" id="KW-1185">Reference proteome</keyword>
<accession>A0A3E3I4S8</accession>
<comment type="subcellular location">
    <subcellularLocation>
        <location evidence="2">Membrane</location>
    </subcellularLocation>
</comment>
<gene>
    <name evidence="11" type="ORF">DWY69_07150</name>
    <name evidence="10" type="ORF">DXC51_11815</name>
</gene>
<feature type="domain" description="Histidine kinase" evidence="9">
    <location>
        <begin position="189"/>
        <end position="397"/>
    </location>
</feature>
<evidence type="ECO:0000256" key="2">
    <source>
        <dbReference type="ARBA" id="ARBA00004370"/>
    </source>
</evidence>
<dbReference type="OrthoDB" id="9806130at2"/>
<dbReference type="PRINTS" id="PR00344">
    <property type="entry name" value="BCTRLSENSOR"/>
</dbReference>
<dbReference type="SUPFAM" id="SSF47384">
    <property type="entry name" value="Homodimeric domain of signal transducing histidine kinase"/>
    <property type="match status" value="1"/>
</dbReference>
<protein>
    <recommendedName>
        <fullName evidence="3">histidine kinase</fullName>
        <ecNumber evidence="3">2.7.13.3</ecNumber>
    </recommendedName>
</protein>
<keyword evidence="6 10" id="KW-0418">Kinase</keyword>
<dbReference type="SMART" id="SM00388">
    <property type="entry name" value="HisKA"/>
    <property type="match status" value="1"/>
</dbReference>
<dbReference type="Proteomes" id="UP000260812">
    <property type="component" value="Unassembled WGS sequence"/>
</dbReference>
<keyword evidence="7" id="KW-0902">Two-component regulatory system</keyword>
<dbReference type="AlphaFoldDB" id="A0A3E3I4S8"/>
<dbReference type="InterPro" id="IPR004358">
    <property type="entry name" value="Sig_transdc_His_kin-like_C"/>
</dbReference>
<evidence type="ECO:0000256" key="3">
    <source>
        <dbReference type="ARBA" id="ARBA00012438"/>
    </source>
</evidence>
<dbReference type="Gene3D" id="3.30.565.10">
    <property type="entry name" value="Histidine kinase-like ATPase, C-terminal domain"/>
    <property type="match status" value="1"/>
</dbReference>
<dbReference type="GO" id="GO:0016036">
    <property type="term" value="P:cellular response to phosphate starvation"/>
    <property type="evidence" value="ECO:0007669"/>
    <property type="project" value="TreeGrafter"/>
</dbReference>
<evidence type="ECO:0000256" key="6">
    <source>
        <dbReference type="ARBA" id="ARBA00022777"/>
    </source>
</evidence>